<dbReference type="SUPFAM" id="SSF81345">
    <property type="entry name" value="ABC transporter involved in vitamin B12 uptake, BtuC"/>
    <property type="match status" value="1"/>
</dbReference>
<gene>
    <name evidence="9" type="ORF">SAMN06265373_104357</name>
</gene>
<dbReference type="InterPro" id="IPR037294">
    <property type="entry name" value="ABC_BtuC-like"/>
</dbReference>
<dbReference type="Proteomes" id="UP001157961">
    <property type="component" value="Unassembled WGS sequence"/>
</dbReference>
<feature type="transmembrane region" description="Helical" evidence="8">
    <location>
        <begin position="150"/>
        <end position="171"/>
    </location>
</feature>
<name>A0ABY1P120_9RHOB</name>
<sequence>MSHSVTAHGAGKLPRGLAVGLALAVLFSGALFSLATGGRSDVGLTDLWAPEGIAATVIYDTRAPRMFAATLLGLNLSLSGLILQAATRNPLASPAILGLNQGAALGLSLGLVLPLFSGVPLQVMALVGAFGAGVVTFAISGGFTGRMDSLRLVLGGVAVGAFSYAMVRFAFTLEDELARSVVRWTVGDITDIRWPAVRRLALWGLPGLFAALALSQRLNLMALGQASAQGLGADSRITLLLGTLIAAALTGVSVSVAGPIAFVGLVVPHLAKLLFGGDHRILVPVSALLGAALMLYADGVSKVLTAPVEAPVGVVVALIGAPWFLWQTVFARDLS</sequence>
<keyword evidence="4" id="KW-1003">Cell membrane</keyword>
<dbReference type="Gene3D" id="1.10.3470.10">
    <property type="entry name" value="ABC transporter involved in vitamin B12 uptake, BtuC"/>
    <property type="match status" value="1"/>
</dbReference>
<comment type="similarity">
    <text evidence="2">Belongs to the binding-protein-dependent transport system permease family. FecCD subfamily.</text>
</comment>
<dbReference type="PANTHER" id="PTHR30472:SF25">
    <property type="entry name" value="ABC TRANSPORTER PERMEASE PROTEIN MJ0876-RELATED"/>
    <property type="match status" value="1"/>
</dbReference>
<evidence type="ECO:0000256" key="5">
    <source>
        <dbReference type="ARBA" id="ARBA00022692"/>
    </source>
</evidence>
<proteinExistence type="inferred from homology"/>
<keyword evidence="3" id="KW-0813">Transport</keyword>
<evidence type="ECO:0000313" key="10">
    <source>
        <dbReference type="Proteomes" id="UP001157961"/>
    </source>
</evidence>
<feature type="transmembrane region" description="Helical" evidence="8">
    <location>
        <begin position="279"/>
        <end position="296"/>
    </location>
</feature>
<feature type="transmembrane region" description="Helical" evidence="8">
    <location>
        <begin position="95"/>
        <end position="117"/>
    </location>
</feature>
<evidence type="ECO:0000256" key="8">
    <source>
        <dbReference type="SAM" id="Phobius"/>
    </source>
</evidence>
<feature type="transmembrane region" description="Helical" evidence="8">
    <location>
        <begin position="308"/>
        <end position="326"/>
    </location>
</feature>
<protein>
    <submittedName>
        <fullName evidence="9">Iron complex transport system permease protein</fullName>
    </submittedName>
</protein>
<keyword evidence="10" id="KW-1185">Reference proteome</keyword>
<dbReference type="PANTHER" id="PTHR30472">
    <property type="entry name" value="FERRIC ENTEROBACTIN TRANSPORT SYSTEM PERMEASE PROTEIN"/>
    <property type="match status" value="1"/>
</dbReference>
<feature type="transmembrane region" description="Helical" evidence="8">
    <location>
        <begin position="200"/>
        <end position="218"/>
    </location>
</feature>
<keyword evidence="7 8" id="KW-0472">Membrane</keyword>
<comment type="subcellular location">
    <subcellularLocation>
        <location evidence="1">Cell membrane</location>
        <topology evidence="1">Multi-pass membrane protein</topology>
    </subcellularLocation>
</comment>
<evidence type="ECO:0000256" key="3">
    <source>
        <dbReference type="ARBA" id="ARBA00022448"/>
    </source>
</evidence>
<dbReference type="InterPro" id="IPR000522">
    <property type="entry name" value="ABC_transptr_permease_BtuC"/>
</dbReference>
<comment type="caution">
    <text evidence="9">The sequence shown here is derived from an EMBL/GenBank/DDBJ whole genome shotgun (WGS) entry which is preliminary data.</text>
</comment>
<dbReference type="CDD" id="cd06550">
    <property type="entry name" value="TM_ABC_iron-siderophores_like"/>
    <property type="match status" value="1"/>
</dbReference>
<organism evidence="9 10">
    <name type="scientific">Shimia sagamensis</name>
    <dbReference type="NCBI Taxonomy" id="1566352"/>
    <lineage>
        <taxon>Bacteria</taxon>
        <taxon>Pseudomonadati</taxon>
        <taxon>Pseudomonadota</taxon>
        <taxon>Alphaproteobacteria</taxon>
        <taxon>Rhodobacterales</taxon>
        <taxon>Roseobacteraceae</taxon>
    </lineage>
</organism>
<feature type="transmembrane region" description="Helical" evidence="8">
    <location>
        <begin position="123"/>
        <end position="143"/>
    </location>
</feature>
<reference evidence="9 10" key="1">
    <citation type="submission" date="2017-05" db="EMBL/GenBank/DDBJ databases">
        <authorList>
            <person name="Varghese N."/>
            <person name="Submissions S."/>
        </authorList>
    </citation>
    <scope>NUCLEOTIDE SEQUENCE [LARGE SCALE GENOMIC DNA]</scope>
    <source>
        <strain evidence="9 10">DSM 29734</strain>
    </source>
</reference>
<evidence type="ECO:0000313" key="9">
    <source>
        <dbReference type="EMBL" id="SMP23400.1"/>
    </source>
</evidence>
<evidence type="ECO:0000256" key="4">
    <source>
        <dbReference type="ARBA" id="ARBA00022475"/>
    </source>
</evidence>
<accession>A0ABY1P120</accession>
<keyword evidence="6 8" id="KW-1133">Transmembrane helix</keyword>
<evidence type="ECO:0000256" key="6">
    <source>
        <dbReference type="ARBA" id="ARBA00022989"/>
    </source>
</evidence>
<keyword evidence="5 8" id="KW-0812">Transmembrane</keyword>
<evidence type="ECO:0000256" key="2">
    <source>
        <dbReference type="ARBA" id="ARBA00007935"/>
    </source>
</evidence>
<feature type="transmembrane region" description="Helical" evidence="8">
    <location>
        <begin position="239"/>
        <end position="267"/>
    </location>
</feature>
<evidence type="ECO:0000256" key="1">
    <source>
        <dbReference type="ARBA" id="ARBA00004651"/>
    </source>
</evidence>
<feature type="transmembrane region" description="Helical" evidence="8">
    <location>
        <begin position="66"/>
        <end position="83"/>
    </location>
</feature>
<dbReference type="EMBL" id="FXTY01000004">
    <property type="protein sequence ID" value="SMP23400.1"/>
    <property type="molecule type" value="Genomic_DNA"/>
</dbReference>
<evidence type="ECO:0000256" key="7">
    <source>
        <dbReference type="ARBA" id="ARBA00023136"/>
    </source>
</evidence>
<dbReference type="RefSeq" id="WP_283426297.1">
    <property type="nucleotide sequence ID" value="NZ_FXTY01000004.1"/>
</dbReference>
<dbReference type="Pfam" id="PF01032">
    <property type="entry name" value="FecCD"/>
    <property type="match status" value="1"/>
</dbReference>